<proteinExistence type="predicted"/>
<dbReference type="AlphaFoldDB" id="D8T8M8"/>
<dbReference type="EMBL" id="GL377690">
    <property type="protein sequence ID" value="EFJ07064.1"/>
    <property type="molecule type" value="Genomic_DNA"/>
</dbReference>
<organism evidence="2">
    <name type="scientific">Selaginella moellendorffii</name>
    <name type="common">Spikemoss</name>
    <dbReference type="NCBI Taxonomy" id="88036"/>
    <lineage>
        <taxon>Eukaryota</taxon>
        <taxon>Viridiplantae</taxon>
        <taxon>Streptophyta</taxon>
        <taxon>Embryophyta</taxon>
        <taxon>Tracheophyta</taxon>
        <taxon>Lycopodiopsida</taxon>
        <taxon>Selaginellales</taxon>
        <taxon>Selaginellaceae</taxon>
        <taxon>Selaginella</taxon>
    </lineage>
</organism>
<dbReference type="Proteomes" id="UP000001514">
    <property type="component" value="Unassembled WGS sequence"/>
</dbReference>
<dbReference type="InParanoid" id="D8T8M8"/>
<protein>
    <submittedName>
        <fullName evidence="1">Uncharacterized protein</fullName>
    </submittedName>
</protein>
<accession>D8T8M8</accession>
<gene>
    <name evidence="1" type="ORF">SELMODRAFT_430192</name>
</gene>
<evidence type="ECO:0000313" key="1">
    <source>
        <dbReference type="EMBL" id="EFJ07064.1"/>
    </source>
</evidence>
<dbReference type="KEGG" id="smo:SELMODRAFT_430192"/>
<dbReference type="Gramene" id="EFJ07064">
    <property type="protein sequence ID" value="EFJ07064"/>
    <property type="gene ID" value="SELMODRAFT_430192"/>
</dbReference>
<evidence type="ECO:0000313" key="2">
    <source>
        <dbReference type="Proteomes" id="UP000001514"/>
    </source>
</evidence>
<sequence>MALTSSKEIKRGDMNKLYELWDAASKQQSFYLVISLRDARFDGVLPASSPSVVRVVWGKTLLRQFRLIMTGGNCSCGALDWRRVFGTSILLLTGLPLRGSRALQRNKTSSERLRETSMENREFENFSRLPFSG</sequence>
<reference evidence="1 2" key="1">
    <citation type="journal article" date="2011" name="Science">
        <title>The Selaginella genome identifies genetic changes associated with the evolution of vascular plants.</title>
        <authorList>
            <person name="Banks J.A."/>
            <person name="Nishiyama T."/>
            <person name="Hasebe M."/>
            <person name="Bowman J.L."/>
            <person name="Gribskov M."/>
            <person name="dePamphilis C."/>
            <person name="Albert V.A."/>
            <person name="Aono N."/>
            <person name="Aoyama T."/>
            <person name="Ambrose B.A."/>
            <person name="Ashton N.W."/>
            <person name="Axtell M.J."/>
            <person name="Barker E."/>
            <person name="Barker M.S."/>
            <person name="Bennetzen J.L."/>
            <person name="Bonawitz N.D."/>
            <person name="Chapple C."/>
            <person name="Cheng C."/>
            <person name="Correa L.G."/>
            <person name="Dacre M."/>
            <person name="DeBarry J."/>
            <person name="Dreyer I."/>
            <person name="Elias M."/>
            <person name="Engstrom E.M."/>
            <person name="Estelle M."/>
            <person name="Feng L."/>
            <person name="Finet C."/>
            <person name="Floyd S.K."/>
            <person name="Frommer W.B."/>
            <person name="Fujita T."/>
            <person name="Gramzow L."/>
            <person name="Gutensohn M."/>
            <person name="Harholt J."/>
            <person name="Hattori M."/>
            <person name="Heyl A."/>
            <person name="Hirai T."/>
            <person name="Hiwatashi Y."/>
            <person name="Ishikawa M."/>
            <person name="Iwata M."/>
            <person name="Karol K.G."/>
            <person name="Koehler B."/>
            <person name="Kolukisaoglu U."/>
            <person name="Kubo M."/>
            <person name="Kurata T."/>
            <person name="Lalonde S."/>
            <person name="Li K."/>
            <person name="Li Y."/>
            <person name="Litt A."/>
            <person name="Lyons E."/>
            <person name="Manning G."/>
            <person name="Maruyama T."/>
            <person name="Michael T.P."/>
            <person name="Mikami K."/>
            <person name="Miyazaki S."/>
            <person name="Morinaga S."/>
            <person name="Murata T."/>
            <person name="Mueller-Roeber B."/>
            <person name="Nelson D.R."/>
            <person name="Obara M."/>
            <person name="Oguri Y."/>
            <person name="Olmstead R.G."/>
            <person name="Onodera N."/>
            <person name="Petersen B.L."/>
            <person name="Pils B."/>
            <person name="Prigge M."/>
            <person name="Rensing S.A."/>
            <person name="Riano-Pachon D.M."/>
            <person name="Roberts A.W."/>
            <person name="Sato Y."/>
            <person name="Scheller H.V."/>
            <person name="Schulz B."/>
            <person name="Schulz C."/>
            <person name="Shakirov E.V."/>
            <person name="Shibagaki N."/>
            <person name="Shinohara N."/>
            <person name="Shippen D.E."/>
            <person name="Soerensen I."/>
            <person name="Sotooka R."/>
            <person name="Sugimoto N."/>
            <person name="Sugita M."/>
            <person name="Sumikawa N."/>
            <person name="Tanurdzic M."/>
            <person name="Theissen G."/>
            <person name="Ulvskov P."/>
            <person name="Wakazuki S."/>
            <person name="Weng J.K."/>
            <person name="Willats W.W."/>
            <person name="Wipf D."/>
            <person name="Wolf P.G."/>
            <person name="Yang L."/>
            <person name="Zimmer A.D."/>
            <person name="Zhu Q."/>
            <person name="Mitros T."/>
            <person name="Hellsten U."/>
            <person name="Loque D."/>
            <person name="Otillar R."/>
            <person name="Salamov A."/>
            <person name="Schmutz J."/>
            <person name="Shapiro H."/>
            <person name="Lindquist E."/>
            <person name="Lucas S."/>
            <person name="Rokhsar D."/>
            <person name="Grigoriev I.V."/>
        </authorList>
    </citation>
    <scope>NUCLEOTIDE SEQUENCE [LARGE SCALE GENOMIC DNA]</scope>
</reference>
<dbReference type="HOGENOM" id="CLU_1910283_0_0_1"/>
<name>D8T8M8_SELML</name>
<keyword evidence="2" id="KW-1185">Reference proteome</keyword>